<evidence type="ECO:0000256" key="8">
    <source>
        <dbReference type="ARBA" id="ARBA00022840"/>
    </source>
</evidence>
<dbReference type="InterPro" id="IPR036397">
    <property type="entry name" value="RNaseH_sf"/>
</dbReference>
<dbReference type="Proteomes" id="UP001148838">
    <property type="component" value="Unassembled WGS sequence"/>
</dbReference>
<dbReference type="PROSITE" id="PS50929">
    <property type="entry name" value="ABC_TM1F"/>
    <property type="match status" value="1"/>
</dbReference>
<dbReference type="CDD" id="cd03249">
    <property type="entry name" value="ABC_MTABC3_MDL1_MDL2"/>
    <property type="match status" value="1"/>
</dbReference>
<evidence type="ECO:0000259" key="19">
    <source>
        <dbReference type="PROSITE" id="PS50893"/>
    </source>
</evidence>
<feature type="transmembrane region" description="Helical" evidence="18">
    <location>
        <begin position="710"/>
        <end position="730"/>
    </location>
</feature>
<evidence type="ECO:0000256" key="1">
    <source>
        <dbReference type="ARBA" id="ARBA00004448"/>
    </source>
</evidence>
<dbReference type="SUPFAM" id="SSF90123">
    <property type="entry name" value="ABC transporter transmembrane region"/>
    <property type="match status" value="1"/>
</dbReference>
<dbReference type="SMART" id="SM00382">
    <property type="entry name" value="AAA"/>
    <property type="match status" value="1"/>
</dbReference>
<dbReference type="Gene3D" id="1.20.1560.10">
    <property type="entry name" value="ABC transporter type 1, transmembrane domain"/>
    <property type="match status" value="1"/>
</dbReference>
<evidence type="ECO:0000256" key="18">
    <source>
        <dbReference type="SAM" id="Phobius"/>
    </source>
</evidence>
<evidence type="ECO:0000313" key="22">
    <source>
        <dbReference type="Proteomes" id="UP001148838"/>
    </source>
</evidence>
<reference evidence="21 22" key="1">
    <citation type="journal article" date="2022" name="Allergy">
        <title>Genome assembly and annotation of Periplaneta americana reveal a comprehensive cockroach allergen profile.</title>
        <authorList>
            <person name="Wang L."/>
            <person name="Xiong Q."/>
            <person name="Saelim N."/>
            <person name="Wang L."/>
            <person name="Nong W."/>
            <person name="Wan A.T."/>
            <person name="Shi M."/>
            <person name="Liu X."/>
            <person name="Cao Q."/>
            <person name="Hui J.H.L."/>
            <person name="Sookrung N."/>
            <person name="Leung T.F."/>
            <person name="Tungtrongchitr A."/>
            <person name="Tsui S.K.W."/>
        </authorList>
    </citation>
    <scope>NUCLEOTIDE SEQUENCE [LARGE SCALE GENOMIC DNA]</scope>
    <source>
        <strain evidence="21">PWHHKU_190912</strain>
    </source>
</reference>
<dbReference type="InterPro" id="IPR036640">
    <property type="entry name" value="ABC1_TM_sf"/>
</dbReference>
<protein>
    <recommendedName>
        <fullName evidence="15">Mitochondrial potassium channel ATP-binding subunit</fullName>
    </recommendedName>
    <alternativeName>
        <fullName evidence="17">ATP-binding cassette sub-family B member 8, mitochondrial</fullName>
    </alternativeName>
    <alternativeName>
        <fullName evidence="16">Mitochondrial sulfonylurea-receptor</fullName>
    </alternativeName>
</protein>
<sequence>MTLVRNATRNARGAPKELGSLATLSLPSKETLRGHSDSSFRGEDYIQCCVGVRLCDMYSNQELAEIHFVYGKADGNAALACRLYQERYPSDNVQIGRHLYVSITVCASMENLTLLVWEGDDQDLQSHRRGSVGGDSGGCEHDSFYQQTKGSVASQCSSYNCLETVELKEYQLYPYHLQRVQALSPADYPARVRFCQWFLHQCGVNPNFPALVLFTDEAQFTRDGITNFHNQHVWAYENPRATVPSHHQVRFSLTMWAGIIGDRLVGPHVLVNRLTGQACINSLENTIPHVLKDTPLINRQHIHFLHDGAPAHFSRTARRYLDRRFPDQWIGRGGPIAWPPRSPDLNSLDFYLWGHLKSLVYSSPVPDLESLRNRIVACSEDIRNTSGIWDRVRRSMRHRCEVCIPAGGGHFEHLLNAADLWCNKSFSSSLRIVKEQFTVDRQKLCNFVKRNQTQTERKPQHIFYKFCFGIGTTCGVKICAGRLSVFCEAPHKTRITGLKYEENVKNDPKFDWSKFFVLLGPHFWYLLASVAVVSSDPIARSFAVQPSTSYHNRVNDTAELLSKHSLGALAVALLNIQIPQILGNVINVVVKYTREGSSTLFREHVKLPVFQLMYMYVAQASFTFMYIYLLSCVGERVATQLRQELFESIMKQDIAFFDRQRTGELVNRLTSDIQDFKSSFKLCISQGFRSVAQIAGCGMSLFLISPQMTWTMLLIVPTVIVTGTVIGSLLRKLSRDAQAQSAKATSVGEEAISNIRTVRAFAMEHQECELFCQESDKASLLNQKLGFGIGLFQAGTNLFLNGMVLTTLYMGGYLLSTSQVSPGDLMSFLVATQTIQRSLTQLSLLFGHVVRGLGAGARVFEFINLESSMPITGGKKIPYHTLIADVTFNNVTFSYPTRPQQVVLRNFNLHLPAGKTVAIVGSSGNGKSTVAALLERFYDVNEGSVTVSGIDIRELDPSWLRGSCIGFINQEPVLFAASIMENIRYGKPGASDNEVIEAAKLANADEFIRSFPEGYSTVVGERGVTVSGGQKQRIAIARALLKNPSILILDEATSALDAESEKIVQTSLDNVSKGRTVLVIAHRLSTVQNADMIVVLHDGVIIEMGTHESLKIQRGLYWNLIRQQEVSEKLSRSLG</sequence>
<dbReference type="Gene3D" id="3.30.420.10">
    <property type="entry name" value="Ribonuclease H-like superfamily/Ribonuclease H"/>
    <property type="match status" value="1"/>
</dbReference>
<evidence type="ECO:0000256" key="15">
    <source>
        <dbReference type="ARBA" id="ARBA00040439"/>
    </source>
</evidence>
<keyword evidence="10" id="KW-0630">Potassium</keyword>
<keyword evidence="7" id="KW-0999">Mitochondrion inner membrane</keyword>
<gene>
    <name evidence="21" type="ORF">ANN_23445</name>
</gene>
<organism evidence="21 22">
    <name type="scientific">Periplaneta americana</name>
    <name type="common">American cockroach</name>
    <name type="synonym">Blatta americana</name>
    <dbReference type="NCBI Taxonomy" id="6978"/>
    <lineage>
        <taxon>Eukaryota</taxon>
        <taxon>Metazoa</taxon>
        <taxon>Ecdysozoa</taxon>
        <taxon>Arthropoda</taxon>
        <taxon>Hexapoda</taxon>
        <taxon>Insecta</taxon>
        <taxon>Pterygota</taxon>
        <taxon>Neoptera</taxon>
        <taxon>Polyneoptera</taxon>
        <taxon>Dictyoptera</taxon>
        <taxon>Blattodea</taxon>
        <taxon>Blattoidea</taxon>
        <taxon>Blattidae</taxon>
        <taxon>Blattinae</taxon>
        <taxon>Periplaneta</taxon>
    </lineage>
</organism>
<evidence type="ECO:0000256" key="14">
    <source>
        <dbReference type="ARBA" id="ARBA00023136"/>
    </source>
</evidence>
<evidence type="ECO:0000256" key="4">
    <source>
        <dbReference type="ARBA" id="ARBA00022538"/>
    </source>
</evidence>
<comment type="similarity">
    <text evidence="2">Belongs to the ABC transporter superfamily. ABCB family. Multidrug resistance exporter (TC 3.A.1.201) subfamily.</text>
</comment>
<dbReference type="PANTHER" id="PTHR43394">
    <property type="entry name" value="ATP-DEPENDENT PERMEASE MDL1, MITOCHONDRIAL"/>
    <property type="match status" value="1"/>
</dbReference>
<evidence type="ECO:0000256" key="17">
    <source>
        <dbReference type="ARBA" id="ARBA00042968"/>
    </source>
</evidence>
<evidence type="ECO:0000259" key="20">
    <source>
        <dbReference type="PROSITE" id="PS50929"/>
    </source>
</evidence>
<keyword evidence="3" id="KW-0813">Transport</keyword>
<accession>A0ABQ8SL40</accession>
<evidence type="ECO:0000256" key="9">
    <source>
        <dbReference type="ARBA" id="ARBA00022946"/>
    </source>
</evidence>
<evidence type="ECO:0000256" key="2">
    <source>
        <dbReference type="ARBA" id="ARBA00007577"/>
    </source>
</evidence>
<dbReference type="Pfam" id="PF00005">
    <property type="entry name" value="ABC_tran"/>
    <property type="match status" value="1"/>
</dbReference>
<evidence type="ECO:0000256" key="7">
    <source>
        <dbReference type="ARBA" id="ARBA00022792"/>
    </source>
</evidence>
<dbReference type="Pfam" id="PF00664">
    <property type="entry name" value="ABC_membrane"/>
    <property type="match status" value="1"/>
</dbReference>
<dbReference type="InterPro" id="IPR017871">
    <property type="entry name" value="ABC_transporter-like_CS"/>
</dbReference>
<dbReference type="Gene3D" id="3.40.50.300">
    <property type="entry name" value="P-loop containing nucleotide triphosphate hydrolases"/>
    <property type="match status" value="1"/>
</dbReference>
<dbReference type="CDD" id="cd18574">
    <property type="entry name" value="ABC_6TM_ABCB8_like"/>
    <property type="match status" value="1"/>
</dbReference>
<evidence type="ECO:0000256" key="5">
    <source>
        <dbReference type="ARBA" id="ARBA00022692"/>
    </source>
</evidence>
<feature type="domain" description="ABC transporter" evidence="19">
    <location>
        <begin position="886"/>
        <end position="1123"/>
    </location>
</feature>
<evidence type="ECO:0000256" key="10">
    <source>
        <dbReference type="ARBA" id="ARBA00022958"/>
    </source>
</evidence>
<keyword evidence="12" id="KW-0406">Ion transport</keyword>
<keyword evidence="6" id="KW-0547">Nucleotide-binding</keyword>
<keyword evidence="13" id="KW-0496">Mitochondrion</keyword>
<dbReference type="PROSITE" id="PS00211">
    <property type="entry name" value="ABC_TRANSPORTER_1"/>
    <property type="match status" value="1"/>
</dbReference>
<feature type="domain" description="ABC transmembrane type-1" evidence="20">
    <location>
        <begin position="566"/>
        <end position="851"/>
    </location>
</feature>
<dbReference type="EMBL" id="JAJSOF020000025">
    <property type="protein sequence ID" value="KAJ4434874.1"/>
    <property type="molecule type" value="Genomic_DNA"/>
</dbReference>
<keyword evidence="4" id="KW-0633">Potassium transport</keyword>
<evidence type="ECO:0000256" key="11">
    <source>
        <dbReference type="ARBA" id="ARBA00022989"/>
    </source>
</evidence>
<proteinExistence type="inferred from homology"/>
<evidence type="ECO:0000256" key="3">
    <source>
        <dbReference type="ARBA" id="ARBA00022448"/>
    </source>
</evidence>
<name>A0ABQ8SL40_PERAM</name>
<keyword evidence="5 18" id="KW-0812">Transmembrane</keyword>
<dbReference type="PROSITE" id="PS50893">
    <property type="entry name" value="ABC_TRANSPORTER_2"/>
    <property type="match status" value="1"/>
</dbReference>
<dbReference type="SUPFAM" id="SSF52540">
    <property type="entry name" value="P-loop containing nucleoside triphosphate hydrolases"/>
    <property type="match status" value="1"/>
</dbReference>
<dbReference type="PANTHER" id="PTHR43394:SF17">
    <property type="entry name" value="MITOCHONDRIAL POTASSIUM CHANNEL ATP-BINDING SUBUNIT"/>
    <property type="match status" value="1"/>
</dbReference>
<comment type="caution">
    <text evidence="21">The sequence shown here is derived from an EMBL/GenBank/DDBJ whole genome shotgun (WGS) entry which is preliminary data.</text>
</comment>
<dbReference type="InterPro" id="IPR039421">
    <property type="entry name" value="Type_1_exporter"/>
</dbReference>
<evidence type="ECO:0000256" key="12">
    <source>
        <dbReference type="ARBA" id="ARBA00023065"/>
    </source>
</evidence>
<keyword evidence="14 18" id="KW-0472">Membrane</keyword>
<keyword evidence="11 18" id="KW-1133">Transmembrane helix</keyword>
<comment type="subcellular location">
    <subcellularLocation>
        <location evidence="1">Mitochondrion inner membrane</location>
        <topology evidence="1">Multi-pass membrane protein</topology>
    </subcellularLocation>
</comment>
<evidence type="ECO:0000256" key="13">
    <source>
        <dbReference type="ARBA" id="ARBA00023128"/>
    </source>
</evidence>
<evidence type="ECO:0000313" key="21">
    <source>
        <dbReference type="EMBL" id="KAJ4434874.1"/>
    </source>
</evidence>
<evidence type="ECO:0000256" key="6">
    <source>
        <dbReference type="ARBA" id="ARBA00022741"/>
    </source>
</evidence>
<dbReference type="InterPro" id="IPR003593">
    <property type="entry name" value="AAA+_ATPase"/>
</dbReference>
<dbReference type="InterPro" id="IPR027417">
    <property type="entry name" value="P-loop_NTPase"/>
</dbReference>
<keyword evidence="8" id="KW-0067">ATP-binding</keyword>
<dbReference type="InterPro" id="IPR011527">
    <property type="entry name" value="ABC1_TM_dom"/>
</dbReference>
<evidence type="ECO:0000256" key="16">
    <source>
        <dbReference type="ARBA" id="ARBA00041416"/>
    </source>
</evidence>
<keyword evidence="22" id="KW-1185">Reference proteome</keyword>
<keyword evidence="9" id="KW-0809">Transit peptide</keyword>
<dbReference type="InterPro" id="IPR003439">
    <property type="entry name" value="ABC_transporter-like_ATP-bd"/>
</dbReference>